<evidence type="ECO:0000313" key="3">
    <source>
        <dbReference type="Proteomes" id="UP000886595"/>
    </source>
</evidence>
<protein>
    <submittedName>
        <fullName evidence="2">Uncharacterized protein</fullName>
    </submittedName>
</protein>
<reference evidence="2 3" key="1">
    <citation type="submission" date="2020-02" db="EMBL/GenBank/DDBJ databases">
        <authorList>
            <person name="Ma Q."/>
            <person name="Huang Y."/>
            <person name="Song X."/>
            <person name="Pei D."/>
        </authorList>
    </citation>
    <scope>NUCLEOTIDE SEQUENCE [LARGE SCALE GENOMIC DNA]</scope>
    <source>
        <strain evidence="2">Sxm20200214</strain>
        <tissue evidence="2">Leaf</tissue>
    </source>
</reference>
<gene>
    <name evidence="2" type="ORF">Bca52824_039588</name>
</gene>
<dbReference type="Proteomes" id="UP000886595">
    <property type="component" value="Unassembled WGS sequence"/>
</dbReference>
<comment type="caution">
    <text evidence="2">The sequence shown here is derived from an EMBL/GenBank/DDBJ whole genome shotgun (WGS) entry which is preliminary data.</text>
</comment>
<dbReference type="AlphaFoldDB" id="A0A8X7UW40"/>
<sequence>MVYQSLSYRGLDEIDTGIQGPRSSPIEPQNKYTERPGKPRTRTPPLGHPTSENRIPPAAGTFEQDGFGDPIGQARGNGPPRIHRSGSSKRRPEDPECNRNFPEYIKRNDTELKRIHTIFHMATSSAPDIDMVIEETRRTPFTNRIASVRLYHVGKLKFP</sequence>
<dbReference type="EMBL" id="JAAMPC010000009">
    <property type="protein sequence ID" value="KAG2292919.1"/>
    <property type="molecule type" value="Genomic_DNA"/>
</dbReference>
<feature type="region of interest" description="Disordered" evidence="1">
    <location>
        <begin position="1"/>
        <end position="101"/>
    </location>
</feature>
<organism evidence="2 3">
    <name type="scientific">Brassica carinata</name>
    <name type="common">Ethiopian mustard</name>
    <name type="synonym">Abyssinian cabbage</name>
    <dbReference type="NCBI Taxonomy" id="52824"/>
    <lineage>
        <taxon>Eukaryota</taxon>
        <taxon>Viridiplantae</taxon>
        <taxon>Streptophyta</taxon>
        <taxon>Embryophyta</taxon>
        <taxon>Tracheophyta</taxon>
        <taxon>Spermatophyta</taxon>
        <taxon>Magnoliopsida</taxon>
        <taxon>eudicotyledons</taxon>
        <taxon>Gunneridae</taxon>
        <taxon>Pentapetalae</taxon>
        <taxon>rosids</taxon>
        <taxon>malvids</taxon>
        <taxon>Brassicales</taxon>
        <taxon>Brassicaceae</taxon>
        <taxon>Brassiceae</taxon>
        <taxon>Brassica</taxon>
    </lineage>
</organism>
<proteinExistence type="predicted"/>
<keyword evidence="3" id="KW-1185">Reference proteome</keyword>
<name>A0A8X7UW40_BRACI</name>
<accession>A0A8X7UW40</accession>
<evidence type="ECO:0000256" key="1">
    <source>
        <dbReference type="SAM" id="MobiDB-lite"/>
    </source>
</evidence>
<evidence type="ECO:0000313" key="2">
    <source>
        <dbReference type="EMBL" id="KAG2292919.1"/>
    </source>
</evidence>